<name>A0A7J6AQK0_AMEME</name>
<reference evidence="2 3" key="1">
    <citation type="submission" date="2020-02" db="EMBL/GenBank/DDBJ databases">
        <title>A chromosome-scale genome assembly of the black bullhead catfish (Ameiurus melas).</title>
        <authorList>
            <person name="Wen M."/>
            <person name="Zham M."/>
            <person name="Cabau C."/>
            <person name="Klopp C."/>
            <person name="Donnadieu C."/>
            <person name="Roques C."/>
            <person name="Bouchez O."/>
            <person name="Lampietro C."/>
            <person name="Jouanno E."/>
            <person name="Herpin A."/>
            <person name="Louis A."/>
            <person name="Berthelot C."/>
            <person name="Parey E."/>
            <person name="Roest-Crollius H."/>
            <person name="Braasch I."/>
            <person name="Postlethwait J."/>
            <person name="Robinson-Rechavi M."/>
            <person name="Echchiki A."/>
            <person name="Begum T."/>
            <person name="Montfort J."/>
            <person name="Schartl M."/>
            <person name="Bobe J."/>
            <person name="Guiguen Y."/>
        </authorList>
    </citation>
    <scope>NUCLEOTIDE SEQUENCE [LARGE SCALE GENOMIC DNA]</scope>
    <source>
        <strain evidence="2">M_S1</strain>
        <tissue evidence="2">Blood</tissue>
    </source>
</reference>
<feature type="compositionally biased region" description="Polar residues" evidence="1">
    <location>
        <begin position="235"/>
        <end position="247"/>
    </location>
</feature>
<accession>A0A7J6AQK0</accession>
<protein>
    <submittedName>
        <fullName evidence="2">Uncharacterized protein</fullName>
    </submittedName>
</protein>
<dbReference type="Proteomes" id="UP000593565">
    <property type="component" value="Unassembled WGS sequence"/>
</dbReference>
<gene>
    <name evidence="2" type="ORF">AMELA_G00128420</name>
</gene>
<keyword evidence="3" id="KW-1185">Reference proteome</keyword>
<comment type="caution">
    <text evidence="2">The sequence shown here is derived from an EMBL/GenBank/DDBJ whole genome shotgun (WGS) entry which is preliminary data.</text>
</comment>
<sequence length="926" mass="103666">MSIPTVSADQTVKYTLKARSKTAVEVFRRDDPKYGKVDKSLCQNIKSAGGRDKARRQRSIMEGRGRSEEYFYWPSSSGAESKWVALEEEKRARLRHAAKQRKQAFEILEAKQEKNQGLSYDVDFWISDKKKMYQSGTCESSFPDFQSHQGLMTFRDILDTVLHLSDEEWTTLTEDMTHQYTKLKFASLCTEIVMSVSEFVIGKMMPDLIERFGIESVLRAEAKLKEQKQCESRSRAVTPSCSGQSLPEDSVETGITKMKVAVQAIKTVADELKKSFKNISNESDVKPETDDSVQLQNKPTWDTSLVTGAEEKDDHACRSGTLISSKKPCSGLQDAAPTMPDDKEEPSKLQADVDSCTEDVIWRVENLYLHEEKLVKSNFYQKPWYKRKMYIDSNAEMASGDSFFGSRSDVLLDEAAVAVRNILMEKAVPEHVDKPIGTLYDSGPFRSQFALKRAAMESGRSVVMILDQFYKSMQSIAGDATYSLDALAGFVGDAVDIVKEEPLKSARTTLKTVRSHLQEFLSKFSPEEIDWEENEQVIDLCTEEVINQAVHLYRNELTDPSSFTVIDILTSTPFQTKLSQRVSEIILQKLESCPSLMPTKGFSEGHLKDISSEISRSVSYTLQKFARAQLALRSSSSSQTPPSFFSPLFLFIKVKNKLKKSFSLFMQSPEKPNCSADDRVVPMYITDDSSDLVCNSFETAIIKIIGAMQETIRRIASGQKSKTVADEINISPESDVKPETDNSVQLQNKATRDGNDTLVKIFSRILSQTSLDPSVVTSSEAKDIIEKVVNGLVNAAEEKHDHACRSGTLISSKKSCSGLQDATPGVPDDQEEPSKLLADVDSCTEEVMWLEKLYLDEEQQAKSSFYEKPWNKGKKYSVSNAETASEDSTFFTSSSDIILDEAAMAVSDILMEKAVPEHVDKPIGKE</sequence>
<organism evidence="2 3">
    <name type="scientific">Ameiurus melas</name>
    <name type="common">Black bullhead</name>
    <name type="synonym">Silurus melas</name>
    <dbReference type="NCBI Taxonomy" id="219545"/>
    <lineage>
        <taxon>Eukaryota</taxon>
        <taxon>Metazoa</taxon>
        <taxon>Chordata</taxon>
        <taxon>Craniata</taxon>
        <taxon>Vertebrata</taxon>
        <taxon>Euteleostomi</taxon>
        <taxon>Actinopterygii</taxon>
        <taxon>Neopterygii</taxon>
        <taxon>Teleostei</taxon>
        <taxon>Ostariophysi</taxon>
        <taxon>Siluriformes</taxon>
        <taxon>Ictaluridae</taxon>
        <taxon>Ameiurus</taxon>
    </lineage>
</organism>
<dbReference type="EMBL" id="JAAGNN010000010">
    <property type="protein sequence ID" value="KAF4084387.1"/>
    <property type="molecule type" value="Genomic_DNA"/>
</dbReference>
<feature type="region of interest" description="Disordered" evidence="1">
    <location>
        <begin position="328"/>
        <end position="350"/>
    </location>
</feature>
<evidence type="ECO:0000313" key="2">
    <source>
        <dbReference type="EMBL" id="KAF4084387.1"/>
    </source>
</evidence>
<feature type="region of interest" description="Disordered" evidence="1">
    <location>
        <begin position="814"/>
        <end position="834"/>
    </location>
</feature>
<evidence type="ECO:0000313" key="3">
    <source>
        <dbReference type="Proteomes" id="UP000593565"/>
    </source>
</evidence>
<evidence type="ECO:0000256" key="1">
    <source>
        <dbReference type="SAM" id="MobiDB-lite"/>
    </source>
</evidence>
<dbReference type="AlphaFoldDB" id="A0A7J6AQK0"/>
<feature type="region of interest" description="Disordered" evidence="1">
    <location>
        <begin position="229"/>
        <end position="249"/>
    </location>
</feature>
<proteinExistence type="predicted"/>